<dbReference type="AlphaFoldDB" id="A0AAD7CV52"/>
<name>A0AAD7CV52_MYCRO</name>
<organism evidence="2 3">
    <name type="scientific">Mycena rosella</name>
    <name type="common">Pink bonnet</name>
    <name type="synonym">Agaricus rosellus</name>
    <dbReference type="NCBI Taxonomy" id="1033263"/>
    <lineage>
        <taxon>Eukaryota</taxon>
        <taxon>Fungi</taxon>
        <taxon>Dikarya</taxon>
        <taxon>Basidiomycota</taxon>
        <taxon>Agaricomycotina</taxon>
        <taxon>Agaricomycetes</taxon>
        <taxon>Agaricomycetidae</taxon>
        <taxon>Agaricales</taxon>
        <taxon>Marasmiineae</taxon>
        <taxon>Mycenaceae</taxon>
        <taxon>Mycena</taxon>
    </lineage>
</organism>
<evidence type="ECO:0000313" key="2">
    <source>
        <dbReference type="EMBL" id="KAJ7664988.1"/>
    </source>
</evidence>
<dbReference type="EMBL" id="JARKIE010000217">
    <property type="protein sequence ID" value="KAJ7664988.1"/>
    <property type="molecule type" value="Genomic_DNA"/>
</dbReference>
<evidence type="ECO:0008006" key="4">
    <source>
        <dbReference type="Google" id="ProtNLM"/>
    </source>
</evidence>
<gene>
    <name evidence="2" type="ORF">B0H17DRAFT_1143466</name>
</gene>
<reference evidence="2" key="1">
    <citation type="submission" date="2023-03" db="EMBL/GenBank/DDBJ databases">
        <title>Massive genome expansion in bonnet fungi (Mycena s.s.) driven by repeated elements and novel gene families across ecological guilds.</title>
        <authorList>
            <consortium name="Lawrence Berkeley National Laboratory"/>
            <person name="Harder C.B."/>
            <person name="Miyauchi S."/>
            <person name="Viragh M."/>
            <person name="Kuo A."/>
            <person name="Thoen E."/>
            <person name="Andreopoulos B."/>
            <person name="Lu D."/>
            <person name="Skrede I."/>
            <person name="Drula E."/>
            <person name="Henrissat B."/>
            <person name="Morin E."/>
            <person name="Kohler A."/>
            <person name="Barry K."/>
            <person name="LaButti K."/>
            <person name="Morin E."/>
            <person name="Salamov A."/>
            <person name="Lipzen A."/>
            <person name="Mereny Z."/>
            <person name="Hegedus B."/>
            <person name="Baldrian P."/>
            <person name="Stursova M."/>
            <person name="Weitz H."/>
            <person name="Taylor A."/>
            <person name="Grigoriev I.V."/>
            <person name="Nagy L.G."/>
            <person name="Martin F."/>
            <person name="Kauserud H."/>
        </authorList>
    </citation>
    <scope>NUCLEOTIDE SEQUENCE</scope>
    <source>
        <strain evidence="2">CBHHK067</strain>
    </source>
</reference>
<evidence type="ECO:0000256" key="1">
    <source>
        <dbReference type="SAM" id="MobiDB-lite"/>
    </source>
</evidence>
<evidence type="ECO:0000313" key="3">
    <source>
        <dbReference type="Proteomes" id="UP001221757"/>
    </source>
</evidence>
<accession>A0AAD7CV52</accession>
<feature type="region of interest" description="Disordered" evidence="1">
    <location>
        <begin position="486"/>
        <end position="537"/>
    </location>
</feature>
<sequence length="537" mass="59849">MDIAPAPHPTPTGIHILPTELITIVLDALCSDARYRIVLPPPGPGVGVLCFSQVCRLWRNIACNCPSLWTKYSFDFHPRWTRLQFKALVRALRKFIPRAQTHATNFIIAQTSPSPHISPAHFLEFLATFAPCLGALELRVCISIAAAFGAAPAIPFEKLRQFRMQMCPTGADMGQPLLLHHFPNTTNVFAAAPMLTDVGIAYDGWWPLHLPVLQLREWNFPLHQLSKFQAPNVYIETVDCIQVLTHCPNLVQCFLSCDGPDSRPLPDVETPCILQHLHLLHFTFRSLHSEFWDYITAPNLRDLGITTLSDDNGGAEWDNTRFMSFHQRSGCSLATLVLEFDFTAIVDAIIDILEVSPALYCLELRWTQLYFEPDIRIARLLDWLSVHPGRPLWLPNLGYMRLDATEDSLRMLQSRCIPPVAEVGWVGAQTPLECVRLVAEEPFDHRTLFATEVAALRAAGIQVDFECMDFYGARDLQLLNDAAADQEMAAEDGDAEGEGEGEGGGDDEMADEDGEVESDGEGEGDVEMEEDGNPETA</sequence>
<dbReference type="Proteomes" id="UP001221757">
    <property type="component" value="Unassembled WGS sequence"/>
</dbReference>
<proteinExistence type="predicted"/>
<protein>
    <recommendedName>
        <fullName evidence="4">F-box domain-containing protein</fullName>
    </recommendedName>
</protein>
<dbReference type="Gene3D" id="1.20.1280.50">
    <property type="match status" value="1"/>
</dbReference>
<dbReference type="InterPro" id="IPR036047">
    <property type="entry name" value="F-box-like_dom_sf"/>
</dbReference>
<keyword evidence="3" id="KW-1185">Reference proteome</keyword>
<feature type="compositionally biased region" description="Acidic residues" evidence="1">
    <location>
        <begin position="488"/>
        <end position="537"/>
    </location>
</feature>
<dbReference type="SUPFAM" id="SSF81383">
    <property type="entry name" value="F-box domain"/>
    <property type="match status" value="1"/>
</dbReference>
<comment type="caution">
    <text evidence="2">The sequence shown here is derived from an EMBL/GenBank/DDBJ whole genome shotgun (WGS) entry which is preliminary data.</text>
</comment>